<name>A0A0M8MES2_9MICO</name>
<feature type="region of interest" description="Disordered" evidence="1">
    <location>
        <begin position="34"/>
        <end position="64"/>
    </location>
</feature>
<dbReference type="PROSITE" id="PS51257">
    <property type="entry name" value="PROKAR_LIPOPROTEIN"/>
    <property type="match status" value="1"/>
</dbReference>
<keyword evidence="2" id="KW-0732">Signal</keyword>
<comment type="caution">
    <text evidence="3">The sequence shown here is derived from an EMBL/GenBank/DDBJ whole genome shotgun (WGS) entry which is preliminary data.</text>
</comment>
<evidence type="ECO:0000313" key="3">
    <source>
        <dbReference type="EMBL" id="KOS10996.1"/>
    </source>
</evidence>
<sequence>MVHVRRRRRAAPVLLAAGILLAVLTGCQPEPVAATATPAPTPTASVASPAETSAPSAEPTETAPAAALPGECAALYSEGMRASLEATVPPANDPVVTMLSSQNAQLAELLASGIPVLRCTWGGAEGPGIATTVASIEPAQADAARAVMAESAFGCESIGDADLCRIERRGITLDDVEYVSGEDHLFADGLWVATSWIDVLPEGYSADIAAQLWG</sequence>
<organism evidence="3 4">
    <name type="scientific">Microbacterium aurantiacum</name>
    <dbReference type="NCBI Taxonomy" id="162393"/>
    <lineage>
        <taxon>Bacteria</taxon>
        <taxon>Bacillati</taxon>
        <taxon>Actinomycetota</taxon>
        <taxon>Actinomycetes</taxon>
        <taxon>Micrococcales</taxon>
        <taxon>Microbacteriaceae</taxon>
        <taxon>Microbacterium</taxon>
    </lineage>
</organism>
<protein>
    <submittedName>
        <fullName evidence="3">Uncharacterized protein</fullName>
    </submittedName>
</protein>
<feature type="signal peptide" evidence="2">
    <location>
        <begin position="1"/>
        <end position="22"/>
    </location>
</feature>
<proteinExistence type="predicted"/>
<dbReference type="EMBL" id="LAVO01000006">
    <property type="protein sequence ID" value="KOS10996.1"/>
    <property type="molecule type" value="Genomic_DNA"/>
</dbReference>
<accession>A0A0M8MES2</accession>
<gene>
    <name evidence="3" type="ORF">XI38_06875</name>
</gene>
<dbReference type="AlphaFoldDB" id="A0A0M8MES2"/>
<evidence type="ECO:0000256" key="1">
    <source>
        <dbReference type="SAM" id="MobiDB-lite"/>
    </source>
</evidence>
<keyword evidence="4" id="KW-1185">Reference proteome</keyword>
<dbReference type="Proteomes" id="UP000037737">
    <property type="component" value="Unassembled WGS sequence"/>
</dbReference>
<evidence type="ECO:0000313" key="4">
    <source>
        <dbReference type="Proteomes" id="UP000037737"/>
    </source>
</evidence>
<evidence type="ECO:0000256" key="2">
    <source>
        <dbReference type="SAM" id="SignalP"/>
    </source>
</evidence>
<dbReference type="KEGG" id="mcw:A8L33_08290"/>
<dbReference type="OrthoDB" id="5108077at2"/>
<feature type="chain" id="PRO_5039220531" evidence="2">
    <location>
        <begin position="23"/>
        <end position="214"/>
    </location>
</feature>
<dbReference type="PATRIC" id="fig|84292.3.peg.1403"/>
<reference evidence="3" key="1">
    <citation type="submission" date="2015-04" db="EMBL/GenBank/DDBJ databases">
        <title>Complete genome sequence of Microbacterium chocolatum SIT 101, a bacterium enantioselectively hydrolyzing mesomeric diesters.</title>
        <authorList>
            <person name="Li X."/>
            <person name="Xu Y."/>
        </authorList>
    </citation>
    <scope>NUCLEOTIDE SEQUENCE [LARGE SCALE GENOMIC DNA]</scope>
    <source>
        <strain evidence="3">SIT 101</strain>
    </source>
</reference>